<accession>A0A7J6LLD4</accession>
<evidence type="ECO:0000313" key="2">
    <source>
        <dbReference type="Proteomes" id="UP000570595"/>
    </source>
</evidence>
<dbReference type="Proteomes" id="UP000570595">
    <property type="component" value="Unassembled WGS sequence"/>
</dbReference>
<dbReference type="EMBL" id="JABAHT010000258">
    <property type="protein sequence ID" value="KAF4659721.1"/>
    <property type="molecule type" value="Genomic_DNA"/>
</dbReference>
<sequence length="478" mass="52588">MCVAPLMQTYTGRPWKGFQGQQSAAEGFTSTYSPFVERVLKNGLKSPLGAWAVIGLYGTPACGLLVATSPDGHAAAAVLPHWVLTSILLPFCITGRVIAFVAELAIIHNWMRLVVTIAIDQPTASLERCLVDPAHPIGTLQGIAIDIRMGGFQGDVPFGRMKFRGETAKGEPKIIDIEQTMWVCANSVRYIRTEFGPFDAQKIQQCYYPIRWSKPAHEKLKDAYSSFSILGSEPKKPPALRHLIRVCLVSGYWSVFLGRRRDDLKRNGYVLTHPVFMEKAQTLSLRSLPKQLSRGQVDEKLEGRRPILPLASTAAATATRSGSPYQTRPLVDIEELPLGFLTDTQETDRFYTVCFTLQTGESGWSRLGQVLLASTALDPPATAGAYFEYLNATEDTLPSNVLILPLMPLVRKGCDADCYIFAGLTDPADQAEVEASLTAAGRAFGINNLTLGSIRLHRFGMDGRHFELLLQARIEDQA</sequence>
<reference evidence="1 2" key="1">
    <citation type="submission" date="2020-04" db="EMBL/GenBank/DDBJ databases">
        <title>Perkinsus olseni comparative genomics.</title>
        <authorList>
            <person name="Bogema D.R."/>
        </authorList>
    </citation>
    <scope>NUCLEOTIDE SEQUENCE [LARGE SCALE GENOMIC DNA]</scope>
    <source>
        <strain evidence="1">ATCC PRA-179</strain>
    </source>
</reference>
<proteinExistence type="predicted"/>
<dbReference type="OrthoDB" id="10251079at2759"/>
<comment type="caution">
    <text evidence="1">The sequence shown here is derived from an EMBL/GenBank/DDBJ whole genome shotgun (WGS) entry which is preliminary data.</text>
</comment>
<gene>
    <name evidence="1" type="ORF">FOZ61_004531</name>
</gene>
<name>A0A7J6LLD4_PEROL</name>
<organism evidence="1 2">
    <name type="scientific">Perkinsus olseni</name>
    <name type="common">Perkinsus atlanticus</name>
    <dbReference type="NCBI Taxonomy" id="32597"/>
    <lineage>
        <taxon>Eukaryota</taxon>
        <taxon>Sar</taxon>
        <taxon>Alveolata</taxon>
        <taxon>Perkinsozoa</taxon>
        <taxon>Perkinsea</taxon>
        <taxon>Perkinsida</taxon>
        <taxon>Perkinsidae</taxon>
        <taxon>Perkinsus</taxon>
    </lineage>
</organism>
<dbReference type="AlphaFoldDB" id="A0A7J6LLD4"/>
<evidence type="ECO:0000313" key="1">
    <source>
        <dbReference type="EMBL" id="KAF4659721.1"/>
    </source>
</evidence>
<protein>
    <submittedName>
        <fullName evidence="1">Uncharacterized protein</fullName>
    </submittedName>
</protein>